<evidence type="ECO:0000313" key="1">
    <source>
        <dbReference type="EMBL" id="EAR86289.2"/>
    </source>
</evidence>
<accession>Q22MK4</accession>
<proteinExistence type="predicted"/>
<protein>
    <submittedName>
        <fullName evidence="1">Uncharacterized protein</fullName>
    </submittedName>
</protein>
<dbReference type="InParanoid" id="Q22MK4"/>
<dbReference type="EMBL" id="GG662720">
    <property type="protein sequence ID" value="EAR86289.2"/>
    <property type="molecule type" value="Genomic_DNA"/>
</dbReference>
<keyword evidence="2" id="KW-1185">Reference proteome</keyword>
<sequence>MQFIARWTRKFIGKYFPKPKFQPLIPNNLSVNAKKTLCFAQIPSQTAHLELFDINLEPIKEIKIFKLNEEMTKKYLNQRLVNFTDTLQELLNQTCQGLQVLFCEDNDFHPLKSQNFFHQLKLQSEIDSALSFYDEQNESEVKFDSTHSSIAIFSRKPSFISSSYQEVESNHKNDISIASEYYSGEFNENYFNFQDDQQFLDNNRIQQQQVVPRL</sequence>
<gene>
    <name evidence="1" type="ORF">TTHERM_00035160</name>
</gene>
<name>Q22MK4_TETTS</name>
<dbReference type="AlphaFoldDB" id="Q22MK4"/>
<dbReference type="RefSeq" id="XP_977016.2">
    <property type="nucleotide sequence ID" value="XM_971923.2"/>
</dbReference>
<dbReference type="Proteomes" id="UP000009168">
    <property type="component" value="Unassembled WGS sequence"/>
</dbReference>
<dbReference type="GeneID" id="7843912"/>
<dbReference type="KEGG" id="tet:TTHERM_00035160"/>
<dbReference type="HOGENOM" id="CLU_1221801_0_0_1"/>
<reference evidence="2" key="1">
    <citation type="journal article" date="2006" name="PLoS Biol.">
        <title>Macronuclear genome sequence of the ciliate Tetrahymena thermophila, a model eukaryote.</title>
        <authorList>
            <person name="Eisen J.A."/>
            <person name="Coyne R.S."/>
            <person name="Wu M."/>
            <person name="Wu D."/>
            <person name="Thiagarajan M."/>
            <person name="Wortman J.R."/>
            <person name="Badger J.H."/>
            <person name="Ren Q."/>
            <person name="Amedeo P."/>
            <person name="Jones K.M."/>
            <person name="Tallon L.J."/>
            <person name="Delcher A.L."/>
            <person name="Salzberg S.L."/>
            <person name="Silva J.C."/>
            <person name="Haas B.J."/>
            <person name="Majoros W.H."/>
            <person name="Farzad M."/>
            <person name="Carlton J.M."/>
            <person name="Smith R.K. Jr."/>
            <person name="Garg J."/>
            <person name="Pearlman R.E."/>
            <person name="Karrer K.M."/>
            <person name="Sun L."/>
            <person name="Manning G."/>
            <person name="Elde N.C."/>
            <person name="Turkewitz A.P."/>
            <person name="Asai D.J."/>
            <person name="Wilkes D.E."/>
            <person name="Wang Y."/>
            <person name="Cai H."/>
            <person name="Collins K."/>
            <person name="Stewart B.A."/>
            <person name="Lee S.R."/>
            <person name="Wilamowska K."/>
            <person name="Weinberg Z."/>
            <person name="Ruzzo W.L."/>
            <person name="Wloga D."/>
            <person name="Gaertig J."/>
            <person name="Frankel J."/>
            <person name="Tsao C.-C."/>
            <person name="Gorovsky M.A."/>
            <person name="Keeling P.J."/>
            <person name="Waller R.F."/>
            <person name="Patron N.J."/>
            <person name="Cherry J.M."/>
            <person name="Stover N.A."/>
            <person name="Krieger C.J."/>
            <person name="del Toro C."/>
            <person name="Ryder H.F."/>
            <person name="Williamson S.C."/>
            <person name="Barbeau R.A."/>
            <person name="Hamilton E.P."/>
            <person name="Orias E."/>
        </authorList>
    </citation>
    <scope>NUCLEOTIDE SEQUENCE [LARGE SCALE GENOMIC DNA]</scope>
    <source>
        <strain evidence="2">SB210</strain>
    </source>
</reference>
<organism evidence="1 2">
    <name type="scientific">Tetrahymena thermophila (strain SB210)</name>
    <dbReference type="NCBI Taxonomy" id="312017"/>
    <lineage>
        <taxon>Eukaryota</taxon>
        <taxon>Sar</taxon>
        <taxon>Alveolata</taxon>
        <taxon>Ciliophora</taxon>
        <taxon>Intramacronucleata</taxon>
        <taxon>Oligohymenophorea</taxon>
        <taxon>Hymenostomatida</taxon>
        <taxon>Tetrahymenina</taxon>
        <taxon>Tetrahymenidae</taxon>
        <taxon>Tetrahymena</taxon>
    </lineage>
</organism>
<evidence type="ECO:0000313" key="2">
    <source>
        <dbReference type="Proteomes" id="UP000009168"/>
    </source>
</evidence>